<evidence type="ECO:0000313" key="3">
    <source>
        <dbReference type="Proteomes" id="UP000004947"/>
    </source>
</evidence>
<keyword evidence="3" id="KW-1185">Reference proteome</keyword>
<evidence type="ECO:0000313" key="2">
    <source>
        <dbReference type="EMBL" id="EDM27376.1"/>
    </source>
</evidence>
<dbReference type="AlphaFoldDB" id="A6DM78"/>
<name>A6DM78_9BACT</name>
<keyword evidence="1" id="KW-0732">Signal</keyword>
<gene>
    <name evidence="2" type="ORF">LNTAR_21720</name>
</gene>
<comment type="caution">
    <text evidence="2">The sequence shown here is derived from an EMBL/GenBank/DDBJ whole genome shotgun (WGS) entry which is preliminary data.</text>
</comment>
<reference evidence="2 3" key="1">
    <citation type="journal article" date="2010" name="J. Bacteriol.">
        <title>Genome sequence of Lentisphaera araneosa HTCC2155T, the type species of the order Lentisphaerales in the phylum Lentisphaerae.</title>
        <authorList>
            <person name="Thrash J.C."/>
            <person name="Cho J.C."/>
            <person name="Vergin K.L."/>
            <person name="Morris R.M."/>
            <person name="Giovannoni S.J."/>
        </authorList>
    </citation>
    <scope>NUCLEOTIDE SEQUENCE [LARGE SCALE GENOMIC DNA]</scope>
    <source>
        <strain evidence="2 3">HTCC2155</strain>
    </source>
</reference>
<organism evidence="2 3">
    <name type="scientific">Lentisphaera araneosa HTCC2155</name>
    <dbReference type="NCBI Taxonomy" id="313628"/>
    <lineage>
        <taxon>Bacteria</taxon>
        <taxon>Pseudomonadati</taxon>
        <taxon>Lentisphaerota</taxon>
        <taxon>Lentisphaeria</taxon>
        <taxon>Lentisphaerales</taxon>
        <taxon>Lentisphaeraceae</taxon>
        <taxon>Lentisphaera</taxon>
    </lineage>
</organism>
<accession>A6DM78</accession>
<proteinExistence type="predicted"/>
<dbReference type="EMBL" id="ABCK01000010">
    <property type="protein sequence ID" value="EDM27376.1"/>
    <property type="molecule type" value="Genomic_DNA"/>
</dbReference>
<feature type="signal peptide" evidence="1">
    <location>
        <begin position="1"/>
        <end position="20"/>
    </location>
</feature>
<dbReference type="Proteomes" id="UP000004947">
    <property type="component" value="Unassembled WGS sequence"/>
</dbReference>
<dbReference type="RefSeq" id="WP_007278979.1">
    <property type="nucleotide sequence ID" value="NZ_ABCK01000010.1"/>
</dbReference>
<evidence type="ECO:0000256" key="1">
    <source>
        <dbReference type="SAM" id="SignalP"/>
    </source>
</evidence>
<feature type="chain" id="PRO_5002692365" evidence="1">
    <location>
        <begin position="21"/>
        <end position="154"/>
    </location>
</feature>
<sequence>MKKILLSTITFLILQLSSYATTNSKYDLMKTPTYLLDKRFDYKKATVNGIKIGDEISKINSDNIKEDISDYIHMKDGSRYKIKDQTVVAIGLPPNVVKNLGINSEQKLFKIFGPHTDKRSNAVMIRYYFEKQHLNFFWNHRKSRNEHLFIGNKF</sequence>
<protein>
    <submittedName>
        <fullName evidence="2">Uncharacterized protein</fullName>
    </submittedName>
</protein>